<evidence type="ECO:0000313" key="2">
    <source>
        <dbReference type="EMBL" id="KAK7956979.1"/>
    </source>
</evidence>
<name>A0ABR1QJQ7_9PEZI</name>
<sequence>MPPQKNQGLAHHSSPPTAVRRHANPRRMRPRIKARRNFPNPPHPLLLLRRKARPEPDLQPKRRVRLPQPPEAVERAPHPVLDHPDGYPRRERSQFPDPRERRLRRLEVARHVRGRQRPEPRPPRAAPRRVPHTLEHVLLPPPAVRQRRLRVGQVPPQLGEVPRDGVRRVPPEVQPALVQAGLADQALADFLQRRLLRQQQEPPVPIRPGQLGPSAQVEEGVVVRVV</sequence>
<feature type="region of interest" description="Disordered" evidence="1">
    <location>
        <begin position="109"/>
        <end position="128"/>
    </location>
</feature>
<accession>A0ABR1QJQ7</accession>
<proteinExistence type="predicted"/>
<dbReference type="RefSeq" id="XP_066702285.1">
    <property type="nucleotide sequence ID" value="XM_066842423.1"/>
</dbReference>
<feature type="region of interest" description="Disordered" evidence="1">
    <location>
        <begin position="1"/>
        <end position="103"/>
    </location>
</feature>
<organism evidence="2 3">
    <name type="scientific">Apiospora aurea</name>
    <dbReference type="NCBI Taxonomy" id="335848"/>
    <lineage>
        <taxon>Eukaryota</taxon>
        <taxon>Fungi</taxon>
        <taxon>Dikarya</taxon>
        <taxon>Ascomycota</taxon>
        <taxon>Pezizomycotina</taxon>
        <taxon>Sordariomycetes</taxon>
        <taxon>Xylariomycetidae</taxon>
        <taxon>Amphisphaeriales</taxon>
        <taxon>Apiosporaceae</taxon>
        <taxon>Apiospora</taxon>
    </lineage>
</organism>
<protein>
    <submittedName>
        <fullName evidence="2">Uncharacterized protein</fullName>
    </submittedName>
</protein>
<dbReference type="Proteomes" id="UP001391051">
    <property type="component" value="Unassembled WGS sequence"/>
</dbReference>
<evidence type="ECO:0000313" key="3">
    <source>
        <dbReference type="Proteomes" id="UP001391051"/>
    </source>
</evidence>
<dbReference type="EMBL" id="JAQQWE010000004">
    <property type="protein sequence ID" value="KAK7956979.1"/>
    <property type="molecule type" value="Genomic_DNA"/>
</dbReference>
<reference evidence="2 3" key="1">
    <citation type="submission" date="2023-01" db="EMBL/GenBank/DDBJ databases">
        <title>Analysis of 21 Apiospora genomes using comparative genomics revels a genus with tremendous synthesis potential of carbohydrate active enzymes and secondary metabolites.</title>
        <authorList>
            <person name="Sorensen T."/>
        </authorList>
    </citation>
    <scope>NUCLEOTIDE SEQUENCE [LARGE SCALE GENOMIC DNA]</scope>
    <source>
        <strain evidence="2 3">CBS 24483</strain>
    </source>
</reference>
<evidence type="ECO:0000256" key="1">
    <source>
        <dbReference type="SAM" id="MobiDB-lite"/>
    </source>
</evidence>
<comment type="caution">
    <text evidence="2">The sequence shown here is derived from an EMBL/GenBank/DDBJ whole genome shotgun (WGS) entry which is preliminary data.</text>
</comment>
<keyword evidence="3" id="KW-1185">Reference proteome</keyword>
<gene>
    <name evidence="2" type="ORF">PG986_006201</name>
</gene>
<dbReference type="GeneID" id="92075485"/>
<feature type="compositionally biased region" description="Basic residues" evidence="1">
    <location>
        <begin position="19"/>
        <end position="36"/>
    </location>
</feature>
<feature type="compositionally biased region" description="Basic and acidic residues" evidence="1">
    <location>
        <begin position="72"/>
        <end position="103"/>
    </location>
</feature>
<feature type="compositionally biased region" description="Basic and acidic residues" evidence="1">
    <location>
        <begin position="109"/>
        <end position="122"/>
    </location>
</feature>